<name>A0ABW5QG81_9HYPH</name>
<reference evidence="2" key="1">
    <citation type="journal article" date="2019" name="Int. J. Syst. Evol. Microbiol.">
        <title>The Global Catalogue of Microorganisms (GCM) 10K type strain sequencing project: providing services to taxonomists for standard genome sequencing and annotation.</title>
        <authorList>
            <consortium name="The Broad Institute Genomics Platform"/>
            <consortium name="The Broad Institute Genome Sequencing Center for Infectious Disease"/>
            <person name="Wu L."/>
            <person name="Ma J."/>
        </authorList>
    </citation>
    <scope>NUCLEOTIDE SEQUENCE [LARGE SCALE GENOMIC DNA]</scope>
    <source>
        <strain evidence="2">CCM 7427</strain>
    </source>
</reference>
<organism evidence="1 2">
    <name type="scientific">Devosia albogilva</name>
    <dbReference type="NCBI Taxonomy" id="429726"/>
    <lineage>
        <taxon>Bacteria</taxon>
        <taxon>Pseudomonadati</taxon>
        <taxon>Pseudomonadota</taxon>
        <taxon>Alphaproteobacteria</taxon>
        <taxon>Hyphomicrobiales</taxon>
        <taxon>Devosiaceae</taxon>
        <taxon>Devosia</taxon>
    </lineage>
</organism>
<protein>
    <submittedName>
        <fullName evidence="1">Uncharacterized protein</fullName>
    </submittedName>
</protein>
<keyword evidence="2" id="KW-1185">Reference proteome</keyword>
<accession>A0ABW5QG81</accession>
<evidence type="ECO:0000313" key="1">
    <source>
        <dbReference type="EMBL" id="MFD2646733.1"/>
    </source>
</evidence>
<evidence type="ECO:0000313" key="2">
    <source>
        <dbReference type="Proteomes" id="UP001597521"/>
    </source>
</evidence>
<gene>
    <name evidence="1" type="ORF">ACFSX5_02880</name>
</gene>
<sequence>MSKEAEFKSRFFAVLKDLQETGSKDGPAMWLMGSLASDLSDNLKQPTWSAAKSVIDRQTYDLLLTTFRDQGNEHHREGRDQHAYAIQVLTFSLIALTQRADEQVAEGEELLDTLIDAAVTAYRRNRTTPPAN</sequence>
<comment type="caution">
    <text evidence="1">The sequence shown here is derived from an EMBL/GenBank/DDBJ whole genome shotgun (WGS) entry which is preliminary data.</text>
</comment>
<dbReference type="EMBL" id="JBHUNP010000001">
    <property type="protein sequence ID" value="MFD2646733.1"/>
    <property type="molecule type" value="Genomic_DNA"/>
</dbReference>
<proteinExistence type="predicted"/>
<dbReference type="Proteomes" id="UP001597521">
    <property type="component" value="Unassembled WGS sequence"/>
</dbReference>
<dbReference type="RefSeq" id="WP_386831594.1">
    <property type="nucleotide sequence ID" value="NZ_JBHUNP010000001.1"/>
</dbReference>